<dbReference type="AlphaFoldDB" id="L1IGF1"/>
<proteinExistence type="predicted"/>
<sequence length="229" mass="25886">MADAREARRAKILEEDGMKQLGDGSENKLKVELDPMANDPSDDIVARMNNDEIVASLLQKEAKNSIKNDSKEQESEEVIEEVFTAGARKRMEEEKQEQEREREGLHKSYRKFRFDLTHGKVLVVLVRAMLLVWYGYSMVGESNNVLLNFVVSHVALLIFVNFIVSPSPVRGTESPATYYLLVSMEIFLRIKDVIIALVQDCSLLICVVVLVAGMQGQTATHAYKTHIEL</sequence>
<name>L1IGF1_GUITC</name>
<keyword evidence="1" id="KW-0472">Membrane</keyword>
<dbReference type="KEGG" id="gtt:GUITHDRAFT_118452"/>
<accession>L1IGF1</accession>
<dbReference type="GeneID" id="17292103"/>
<dbReference type="PaxDb" id="55529-EKX35326"/>
<keyword evidence="1" id="KW-1133">Transmembrane helix</keyword>
<protein>
    <submittedName>
        <fullName evidence="2 3">Uncharacterized protein</fullName>
    </submittedName>
</protein>
<feature type="transmembrane region" description="Helical" evidence="1">
    <location>
        <begin position="121"/>
        <end position="139"/>
    </location>
</feature>
<evidence type="ECO:0000313" key="2">
    <source>
        <dbReference type="EMBL" id="EKX35326.1"/>
    </source>
</evidence>
<reference evidence="2 4" key="1">
    <citation type="journal article" date="2012" name="Nature">
        <title>Algal genomes reveal evolutionary mosaicism and the fate of nucleomorphs.</title>
        <authorList>
            <consortium name="DOE Joint Genome Institute"/>
            <person name="Curtis B.A."/>
            <person name="Tanifuji G."/>
            <person name="Burki F."/>
            <person name="Gruber A."/>
            <person name="Irimia M."/>
            <person name="Maruyama S."/>
            <person name="Arias M.C."/>
            <person name="Ball S.G."/>
            <person name="Gile G.H."/>
            <person name="Hirakawa Y."/>
            <person name="Hopkins J.F."/>
            <person name="Kuo A."/>
            <person name="Rensing S.A."/>
            <person name="Schmutz J."/>
            <person name="Symeonidi A."/>
            <person name="Elias M."/>
            <person name="Eveleigh R.J."/>
            <person name="Herman E.K."/>
            <person name="Klute M.J."/>
            <person name="Nakayama T."/>
            <person name="Obornik M."/>
            <person name="Reyes-Prieto A."/>
            <person name="Armbrust E.V."/>
            <person name="Aves S.J."/>
            <person name="Beiko R.G."/>
            <person name="Coutinho P."/>
            <person name="Dacks J.B."/>
            <person name="Durnford D.G."/>
            <person name="Fast N.M."/>
            <person name="Green B.R."/>
            <person name="Grisdale C.J."/>
            <person name="Hempel F."/>
            <person name="Henrissat B."/>
            <person name="Hoppner M.P."/>
            <person name="Ishida K."/>
            <person name="Kim E."/>
            <person name="Koreny L."/>
            <person name="Kroth P.G."/>
            <person name="Liu Y."/>
            <person name="Malik S.B."/>
            <person name="Maier U.G."/>
            <person name="McRose D."/>
            <person name="Mock T."/>
            <person name="Neilson J.A."/>
            <person name="Onodera N.T."/>
            <person name="Poole A.M."/>
            <person name="Pritham E.J."/>
            <person name="Richards T.A."/>
            <person name="Rocap G."/>
            <person name="Roy S.W."/>
            <person name="Sarai C."/>
            <person name="Schaack S."/>
            <person name="Shirato S."/>
            <person name="Slamovits C.H."/>
            <person name="Spencer D.F."/>
            <person name="Suzuki S."/>
            <person name="Worden A.Z."/>
            <person name="Zauner S."/>
            <person name="Barry K."/>
            <person name="Bell C."/>
            <person name="Bharti A.K."/>
            <person name="Crow J.A."/>
            <person name="Grimwood J."/>
            <person name="Kramer R."/>
            <person name="Lindquist E."/>
            <person name="Lucas S."/>
            <person name="Salamov A."/>
            <person name="McFadden G.I."/>
            <person name="Lane C.E."/>
            <person name="Keeling P.J."/>
            <person name="Gray M.W."/>
            <person name="Grigoriev I.V."/>
            <person name="Archibald J.M."/>
        </authorList>
    </citation>
    <scope>NUCLEOTIDE SEQUENCE</scope>
    <source>
        <strain evidence="2 4">CCMP2712</strain>
    </source>
</reference>
<dbReference type="RefSeq" id="XP_005822306.1">
    <property type="nucleotide sequence ID" value="XM_005822249.1"/>
</dbReference>
<dbReference type="HOGENOM" id="CLU_1211759_0_0_1"/>
<evidence type="ECO:0000313" key="3">
    <source>
        <dbReference type="EnsemblProtists" id="EKX35326"/>
    </source>
</evidence>
<keyword evidence="1" id="KW-0812">Transmembrane</keyword>
<dbReference type="EMBL" id="JH993092">
    <property type="protein sequence ID" value="EKX35326.1"/>
    <property type="molecule type" value="Genomic_DNA"/>
</dbReference>
<organism evidence="2">
    <name type="scientific">Guillardia theta (strain CCMP2712)</name>
    <name type="common">Cryptophyte</name>
    <dbReference type="NCBI Taxonomy" id="905079"/>
    <lineage>
        <taxon>Eukaryota</taxon>
        <taxon>Cryptophyceae</taxon>
        <taxon>Pyrenomonadales</taxon>
        <taxon>Geminigeraceae</taxon>
        <taxon>Guillardia</taxon>
    </lineage>
</organism>
<evidence type="ECO:0000256" key="1">
    <source>
        <dbReference type="SAM" id="Phobius"/>
    </source>
</evidence>
<evidence type="ECO:0000313" key="4">
    <source>
        <dbReference type="Proteomes" id="UP000011087"/>
    </source>
</evidence>
<reference evidence="3" key="3">
    <citation type="submission" date="2016-03" db="UniProtKB">
        <authorList>
            <consortium name="EnsemblProtists"/>
        </authorList>
    </citation>
    <scope>IDENTIFICATION</scope>
</reference>
<reference evidence="4" key="2">
    <citation type="submission" date="2012-11" db="EMBL/GenBank/DDBJ databases">
        <authorList>
            <person name="Kuo A."/>
            <person name="Curtis B.A."/>
            <person name="Tanifuji G."/>
            <person name="Burki F."/>
            <person name="Gruber A."/>
            <person name="Irimia M."/>
            <person name="Maruyama S."/>
            <person name="Arias M.C."/>
            <person name="Ball S.G."/>
            <person name="Gile G.H."/>
            <person name="Hirakawa Y."/>
            <person name="Hopkins J.F."/>
            <person name="Rensing S.A."/>
            <person name="Schmutz J."/>
            <person name="Symeonidi A."/>
            <person name="Elias M."/>
            <person name="Eveleigh R.J."/>
            <person name="Herman E.K."/>
            <person name="Klute M.J."/>
            <person name="Nakayama T."/>
            <person name="Obornik M."/>
            <person name="Reyes-Prieto A."/>
            <person name="Armbrust E.V."/>
            <person name="Aves S.J."/>
            <person name="Beiko R.G."/>
            <person name="Coutinho P."/>
            <person name="Dacks J.B."/>
            <person name="Durnford D.G."/>
            <person name="Fast N.M."/>
            <person name="Green B.R."/>
            <person name="Grisdale C."/>
            <person name="Hempe F."/>
            <person name="Henrissat B."/>
            <person name="Hoppner M.P."/>
            <person name="Ishida K.-I."/>
            <person name="Kim E."/>
            <person name="Koreny L."/>
            <person name="Kroth P.G."/>
            <person name="Liu Y."/>
            <person name="Malik S.-B."/>
            <person name="Maier U.G."/>
            <person name="McRose D."/>
            <person name="Mock T."/>
            <person name="Neilson J.A."/>
            <person name="Onodera N.T."/>
            <person name="Poole A.M."/>
            <person name="Pritham E.J."/>
            <person name="Richards T.A."/>
            <person name="Rocap G."/>
            <person name="Roy S.W."/>
            <person name="Sarai C."/>
            <person name="Schaack S."/>
            <person name="Shirato S."/>
            <person name="Slamovits C.H."/>
            <person name="Spencer D.F."/>
            <person name="Suzuki S."/>
            <person name="Worden A.Z."/>
            <person name="Zauner S."/>
            <person name="Barry K."/>
            <person name="Bell C."/>
            <person name="Bharti A.K."/>
            <person name="Crow J.A."/>
            <person name="Grimwood J."/>
            <person name="Kramer R."/>
            <person name="Lindquist E."/>
            <person name="Lucas S."/>
            <person name="Salamov A."/>
            <person name="McFadden G.I."/>
            <person name="Lane C.E."/>
            <person name="Keeling P.J."/>
            <person name="Gray M.W."/>
            <person name="Grigoriev I.V."/>
            <person name="Archibald J.M."/>
        </authorList>
    </citation>
    <scope>NUCLEOTIDE SEQUENCE</scope>
    <source>
        <strain evidence="4">CCMP2712</strain>
    </source>
</reference>
<gene>
    <name evidence="2" type="ORF">GUITHDRAFT_118452</name>
</gene>
<feature type="transmembrane region" description="Helical" evidence="1">
    <location>
        <begin position="193"/>
        <end position="214"/>
    </location>
</feature>
<keyword evidence="4" id="KW-1185">Reference proteome</keyword>
<feature type="transmembrane region" description="Helical" evidence="1">
    <location>
        <begin position="145"/>
        <end position="164"/>
    </location>
</feature>
<dbReference type="EnsemblProtists" id="EKX35326">
    <property type="protein sequence ID" value="EKX35326"/>
    <property type="gene ID" value="GUITHDRAFT_118452"/>
</dbReference>
<dbReference type="Proteomes" id="UP000011087">
    <property type="component" value="Unassembled WGS sequence"/>
</dbReference>